<name>A0AC60QP63_IXOPE</name>
<evidence type="ECO:0000313" key="1">
    <source>
        <dbReference type="EMBL" id="KAG0438219.1"/>
    </source>
</evidence>
<accession>A0AC60QP63</accession>
<dbReference type="Proteomes" id="UP000805193">
    <property type="component" value="Unassembled WGS sequence"/>
</dbReference>
<feature type="non-terminal residue" evidence="1">
    <location>
        <position position="1"/>
    </location>
</feature>
<dbReference type="EMBL" id="JABSTQ010005945">
    <property type="protein sequence ID" value="KAG0438219.1"/>
    <property type="molecule type" value="Genomic_DNA"/>
</dbReference>
<comment type="caution">
    <text evidence="1">The sequence shown here is derived from an EMBL/GenBank/DDBJ whole genome shotgun (WGS) entry which is preliminary data.</text>
</comment>
<keyword evidence="2" id="KW-1185">Reference proteome</keyword>
<protein>
    <submittedName>
        <fullName evidence="1">Uncharacterized protein</fullName>
    </submittedName>
</protein>
<evidence type="ECO:0000313" key="2">
    <source>
        <dbReference type="Proteomes" id="UP000805193"/>
    </source>
</evidence>
<gene>
    <name evidence="1" type="ORF">HPB47_017103</name>
</gene>
<reference evidence="1 2" key="1">
    <citation type="journal article" date="2020" name="Cell">
        <title>Large-Scale Comparative Analyses of Tick Genomes Elucidate Their Genetic Diversity and Vector Capacities.</title>
        <authorList>
            <consortium name="Tick Genome and Microbiome Consortium (TIGMIC)"/>
            <person name="Jia N."/>
            <person name="Wang J."/>
            <person name="Shi W."/>
            <person name="Du L."/>
            <person name="Sun Y."/>
            <person name="Zhan W."/>
            <person name="Jiang J.F."/>
            <person name="Wang Q."/>
            <person name="Zhang B."/>
            <person name="Ji P."/>
            <person name="Bell-Sakyi L."/>
            <person name="Cui X.M."/>
            <person name="Yuan T.T."/>
            <person name="Jiang B.G."/>
            <person name="Yang W.F."/>
            <person name="Lam T.T."/>
            <person name="Chang Q.C."/>
            <person name="Ding S.J."/>
            <person name="Wang X.J."/>
            <person name="Zhu J.G."/>
            <person name="Ruan X.D."/>
            <person name="Zhao L."/>
            <person name="Wei J.T."/>
            <person name="Ye R.Z."/>
            <person name="Que T.C."/>
            <person name="Du C.H."/>
            <person name="Zhou Y.H."/>
            <person name="Cheng J.X."/>
            <person name="Dai P.F."/>
            <person name="Guo W.B."/>
            <person name="Han X.H."/>
            <person name="Huang E.J."/>
            <person name="Li L.F."/>
            <person name="Wei W."/>
            <person name="Gao Y.C."/>
            <person name="Liu J.Z."/>
            <person name="Shao H.Z."/>
            <person name="Wang X."/>
            <person name="Wang C.C."/>
            <person name="Yang T.C."/>
            <person name="Huo Q.B."/>
            <person name="Li W."/>
            <person name="Chen H.Y."/>
            <person name="Chen S.E."/>
            <person name="Zhou L.G."/>
            <person name="Ni X.B."/>
            <person name="Tian J.H."/>
            <person name="Sheng Y."/>
            <person name="Liu T."/>
            <person name="Pan Y.S."/>
            <person name="Xia L.Y."/>
            <person name="Li J."/>
            <person name="Zhao F."/>
            <person name="Cao W.C."/>
        </authorList>
    </citation>
    <scope>NUCLEOTIDE SEQUENCE [LARGE SCALE GENOMIC DNA]</scope>
    <source>
        <strain evidence="1">Iper-2018</strain>
    </source>
</reference>
<proteinExistence type="predicted"/>
<organism evidence="1 2">
    <name type="scientific">Ixodes persulcatus</name>
    <name type="common">Taiga tick</name>
    <dbReference type="NCBI Taxonomy" id="34615"/>
    <lineage>
        <taxon>Eukaryota</taxon>
        <taxon>Metazoa</taxon>
        <taxon>Ecdysozoa</taxon>
        <taxon>Arthropoda</taxon>
        <taxon>Chelicerata</taxon>
        <taxon>Arachnida</taxon>
        <taxon>Acari</taxon>
        <taxon>Parasitiformes</taxon>
        <taxon>Ixodida</taxon>
        <taxon>Ixodoidea</taxon>
        <taxon>Ixodidae</taxon>
        <taxon>Ixodinae</taxon>
        <taxon>Ixodes</taxon>
    </lineage>
</organism>
<sequence>RKRLPNKGERALEREATREATRREQEVAKAAANRELEILRLRLELENKREGNRSSGARTDSEGQSVFKFSFNKLLLALDERKDDLGTSTRGFEGIALSQKWPESQWATALSTCLTGPGKTSTTKCVCVCDCVATSSRSTHHGTTGPFLPHQTAPRKIVTPGH</sequence>